<accession>K4LFH1</accession>
<name>K4LFH1_THEPS</name>
<gene>
    <name evidence="1" type="ordered locus">Tph_c05020</name>
</gene>
<proteinExistence type="predicted"/>
<evidence type="ECO:0000313" key="1">
    <source>
        <dbReference type="EMBL" id="AFV10740.1"/>
    </source>
</evidence>
<reference evidence="1 2" key="1">
    <citation type="journal article" date="2012" name="BMC Genomics">
        <title>Genome-guided analysis of physiological and morphological traits of the fermentative acetate oxidizer Thermacetogenium phaeum.</title>
        <authorList>
            <person name="Oehler D."/>
            <person name="Poehlein A."/>
            <person name="Leimbach A."/>
            <person name="Muller N."/>
            <person name="Daniel R."/>
            <person name="Gottschalk G."/>
            <person name="Schink B."/>
        </authorList>
    </citation>
    <scope>NUCLEOTIDE SEQUENCE [LARGE SCALE GENOMIC DNA]</scope>
    <source>
        <strain evidence="2">ATCC BAA-254 / DSM 26808 / PB</strain>
    </source>
</reference>
<dbReference type="HOGENOM" id="CLU_2977809_0_0_9"/>
<dbReference type="EMBL" id="CP003732">
    <property type="protein sequence ID" value="AFV10740.1"/>
    <property type="molecule type" value="Genomic_DNA"/>
</dbReference>
<organism evidence="1 2">
    <name type="scientific">Thermacetogenium phaeum (strain ATCC BAA-254 / DSM 26808 / PB)</name>
    <dbReference type="NCBI Taxonomy" id="1089553"/>
    <lineage>
        <taxon>Bacteria</taxon>
        <taxon>Bacillati</taxon>
        <taxon>Bacillota</taxon>
        <taxon>Clostridia</taxon>
        <taxon>Thermoanaerobacterales</taxon>
        <taxon>Thermoanaerobacteraceae</taxon>
        <taxon>Thermacetogenium</taxon>
    </lineage>
</organism>
<dbReference type="AlphaFoldDB" id="K4LFH1"/>
<dbReference type="OrthoDB" id="2113011at2"/>
<evidence type="ECO:0000313" key="2">
    <source>
        <dbReference type="Proteomes" id="UP000000467"/>
    </source>
</evidence>
<protein>
    <submittedName>
        <fullName evidence="1">Uncharacterized protein</fullName>
    </submittedName>
</protein>
<dbReference type="KEGG" id="tpz:Tph_c05020"/>
<dbReference type="Proteomes" id="UP000000467">
    <property type="component" value="Chromosome"/>
</dbReference>
<sequence>MSWKRDNNNDQECNCCIRIEESFVLIVCGELDPNQLRENLKTFIEMRDNKVMANVKDE</sequence>
<dbReference type="RefSeq" id="WP_015049658.1">
    <property type="nucleotide sequence ID" value="NC_018870.1"/>
</dbReference>
<keyword evidence="2" id="KW-1185">Reference proteome</keyword>